<name>A0A3M7PXU6_BRAPC</name>
<dbReference type="AlphaFoldDB" id="A0A3M7PXU6"/>
<organism evidence="1 2">
    <name type="scientific">Brachionus plicatilis</name>
    <name type="common">Marine rotifer</name>
    <name type="synonym">Brachionus muelleri</name>
    <dbReference type="NCBI Taxonomy" id="10195"/>
    <lineage>
        <taxon>Eukaryota</taxon>
        <taxon>Metazoa</taxon>
        <taxon>Spiralia</taxon>
        <taxon>Gnathifera</taxon>
        <taxon>Rotifera</taxon>
        <taxon>Eurotatoria</taxon>
        <taxon>Monogononta</taxon>
        <taxon>Pseudotrocha</taxon>
        <taxon>Ploima</taxon>
        <taxon>Brachionidae</taxon>
        <taxon>Brachionus</taxon>
    </lineage>
</organism>
<evidence type="ECO:0000313" key="2">
    <source>
        <dbReference type="Proteomes" id="UP000276133"/>
    </source>
</evidence>
<reference evidence="1 2" key="1">
    <citation type="journal article" date="2018" name="Sci. Rep.">
        <title>Genomic signatures of local adaptation to the degree of environmental predictability in rotifers.</title>
        <authorList>
            <person name="Franch-Gras L."/>
            <person name="Hahn C."/>
            <person name="Garcia-Roger E.M."/>
            <person name="Carmona M.J."/>
            <person name="Serra M."/>
            <person name="Gomez A."/>
        </authorList>
    </citation>
    <scope>NUCLEOTIDE SEQUENCE [LARGE SCALE GENOMIC DNA]</scope>
    <source>
        <strain evidence="1">HYR1</strain>
    </source>
</reference>
<protein>
    <submittedName>
        <fullName evidence="1">Uncharacterized protein</fullName>
    </submittedName>
</protein>
<accession>A0A3M7PXU6</accession>
<proteinExistence type="predicted"/>
<dbReference type="EMBL" id="REGN01008303">
    <property type="protein sequence ID" value="RNA03910.1"/>
    <property type="molecule type" value="Genomic_DNA"/>
</dbReference>
<sequence>MCNLKLSTEILKAFTNLFSMENFILHIFFTLKHLHIQNRLSFHLNVLHKVDSGFSTCIKNVINFSLEKKGQKTCIFYYQSHYIIIKSNKRVLVKKNYHSSDAKKPIV</sequence>
<dbReference type="Proteomes" id="UP000276133">
    <property type="component" value="Unassembled WGS sequence"/>
</dbReference>
<gene>
    <name evidence="1" type="ORF">BpHYR1_009235</name>
</gene>
<comment type="caution">
    <text evidence="1">The sequence shown here is derived from an EMBL/GenBank/DDBJ whole genome shotgun (WGS) entry which is preliminary data.</text>
</comment>
<evidence type="ECO:0000313" key="1">
    <source>
        <dbReference type="EMBL" id="RNA03910.1"/>
    </source>
</evidence>
<keyword evidence="2" id="KW-1185">Reference proteome</keyword>